<name>A0A4U5LWN2_STECR</name>
<reference evidence="1 2" key="2">
    <citation type="journal article" date="2019" name="G3 (Bethesda)">
        <title>Hybrid Assembly of the Genome of the Entomopathogenic Nematode Steinernema carpocapsae Identifies the X-Chromosome.</title>
        <authorList>
            <person name="Serra L."/>
            <person name="Macchietto M."/>
            <person name="Macias-Munoz A."/>
            <person name="McGill C.J."/>
            <person name="Rodriguez I.M."/>
            <person name="Rodriguez B."/>
            <person name="Murad R."/>
            <person name="Mortazavi A."/>
        </authorList>
    </citation>
    <scope>NUCLEOTIDE SEQUENCE [LARGE SCALE GENOMIC DNA]</scope>
    <source>
        <strain evidence="1 2">ALL</strain>
    </source>
</reference>
<reference evidence="1 2" key="1">
    <citation type="journal article" date="2015" name="Genome Biol.">
        <title>Comparative genomics of Steinernema reveals deeply conserved gene regulatory networks.</title>
        <authorList>
            <person name="Dillman A.R."/>
            <person name="Macchietto M."/>
            <person name="Porter C.F."/>
            <person name="Rogers A."/>
            <person name="Williams B."/>
            <person name="Antoshechkin I."/>
            <person name="Lee M.M."/>
            <person name="Goodwin Z."/>
            <person name="Lu X."/>
            <person name="Lewis E.E."/>
            <person name="Goodrich-Blair H."/>
            <person name="Stock S.P."/>
            <person name="Adams B.J."/>
            <person name="Sternberg P.W."/>
            <person name="Mortazavi A."/>
        </authorList>
    </citation>
    <scope>NUCLEOTIDE SEQUENCE [LARGE SCALE GENOMIC DNA]</scope>
    <source>
        <strain evidence="1 2">ALL</strain>
    </source>
</reference>
<accession>A0A4U5LWN2</accession>
<organism evidence="1 2">
    <name type="scientific">Steinernema carpocapsae</name>
    <name type="common">Entomopathogenic nematode</name>
    <dbReference type="NCBI Taxonomy" id="34508"/>
    <lineage>
        <taxon>Eukaryota</taxon>
        <taxon>Metazoa</taxon>
        <taxon>Ecdysozoa</taxon>
        <taxon>Nematoda</taxon>
        <taxon>Chromadorea</taxon>
        <taxon>Rhabditida</taxon>
        <taxon>Tylenchina</taxon>
        <taxon>Panagrolaimomorpha</taxon>
        <taxon>Strongyloidoidea</taxon>
        <taxon>Steinernematidae</taxon>
        <taxon>Steinernema</taxon>
    </lineage>
</organism>
<sequence length="176" mass="20820">MRRSREKDGNRTSVATKRFEIKKRNVFVQKEKRDQKADLKDLPKDARVGDRKVETYAAERKKRESRCSREELISSSRKWARNAGEMDNVHMKIRISVWTHFSGGLRQEVQAWVHQKLCNELQKEATTDDFNYVRKLEEGRERVKSRICSLVLGCGVPGMLKLLVRWCWFIPENLIR</sequence>
<gene>
    <name evidence="1" type="ORF">L596_027834</name>
</gene>
<proteinExistence type="predicted"/>
<dbReference type="Proteomes" id="UP000298663">
    <property type="component" value="Unassembled WGS sequence"/>
</dbReference>
<comment type="caution">
    <text evidence="1">The sequence shown here is derived from an EMBL/GenBank/DDBJ whole genome shotgun (WGS) entry which is preliminary data.</text>
</comment>
<dbReference type="AlphaFoldDB" id="A0A4U5LWN2"/>
<protein>
    <submittedName>
        <fullName evidence="1">Uncharacterized protein</fullName>
    </submittedName>
</protein>
<dbReference type="EMBL" id="AZBU02000011">
    <property type="protein sequence ID" value="TKR60611.1"/>
    <property type="molecule type" value="Genomic_DNA"/>
</dbReference>
<evidence type="ECO:0000313" key="2">
    <source>
        <dbReference type="Proteomes" id="UP000298663"/>
    </source>
</evidence>
<evidence type="ECO:0000313" key="1">
    <source>
        <dbReference type="EMBL" id="TKR60611.1"/>
    </source>
</evidence>
<keyword evidence="2" id="KW-1185">Reference proteome</keyword>